<feature type="compositionally biased region" description="Acidic residues" evidence="1">
    <location>
        <begin position="1"/>
        <end position="14"/>
    </location>
</feature>
<gene>
    <name evidence="3" type="ORF">SAMN05421779_104102</name>
</gene>
<dbReference type="Pfam" id="PF01381">
    <property type="entry name" value="HTH_3"/>
    <property type="match status" value="1"/>
</dbReference>
<dbReference type="CDD" id="cd00093">
    <property type="entry name" value="HTH_XRE"/>
    <property type="match status" value="1"/>
</dbReference>
<dbReference type="InterPro" id="IPR001387">
    <property type="entry name" value="Cro/C1-type_HTH"/>
</dbReference>
<sequence>MADDDFEDWDDNPDWSDYPAKPLDAAGQLLTARARLGLSQKEMASLLGISIGTLRNWEQRRTDPDGPGKALISLIYRHPEEICTWLSVA</sequence>
<feature type="region of interest" description="Disordered" evidence="1">
    <location>
        <begin position="1"/>
        <end position="20"/>
    </location>
</feature>
<feature type="domain" description="HTH cro/C1-type" evidence="2">
    <location>
        <begin position="29"/>
        <end position="65"/>
    </location>
</feature>
<name>A0A1N7MGC2_9PROT</name>
<evidence type="ECO:0000313" key="4">
    <source>
        <dbReference type="Proteomes" id="UP000185678"/>
    </source>
</evidence>
<dbReference type="RefSeq" id="WP_076400559.1">
    <property type="nucleotide sequence ID" value="NZ_FTOA01000004.1"/>
</dbReference>
<dbReference type="STRING" id="80876.SAMN05421779_104102"/>
<evidence type="ECO:0000259" key="2">
    <source>
        <dbReference type="PROSITE" id="PS50943"/>
    </source>
</evidence>
<keyword evidence="4" id="KW-1185">Reference proteome</keyword>
<dbReference type="GO" id="GO:0003677">
    <property type="term" value="F:DNA binding"/>
    <property type="evidence" value="ECO:0007669"/>
    <property type="project" value="InterPro"/>
</dbReference>
<dbReference type="OrthoDB" id="461984at2"/>
<organism evidence="3 4">
    <name type="scientific">Insolitispirillum peregrinum</name>
    <dbReference type="NCBI Taxonomy" id="80876"/>
    <lineage>
        <taxon>Bacteria</taxon>
        <taxon>Pseudomonadati</taxon>
        <taxon>Pseudomonadota</taxon>
        <taxon>Alphaproteobacteria</taxon>
        <taxon>Rhodospirillales</taxon>
        <taxon>Novispirillaceae</taxon>
        <taxon>Insolitispirillum</taxon>
    </lineage>
</organism>
<accession>A0A1N7MGC2</accession>
<proteinExistence type="predicted"/>
<dbReference type="EMBL" id="FTOA01000004">
    <property type="protein sequence ID" value="SIS85077.1"/>
    <property type="molecule type" value="Genomic_DNA"/>
</dbReference>
<dbReference type="SUPFAM" id="SSF47413">
    <property type="entry name" value="lambda repressor-like DNA-binding domains"/>
    <property type="match status" value="1"/>
</dbReference>
<dbReference type="PROSITE" id="PS50943">
    <property type="entry name" value="HTH_CROC1"/>
    <property type="match status" value="1"/>
</dbReference>
<evidence type="ECO:0000313" key="3">
    <source>
        <dbReference type="EMBL" id="SIS85077.1"/>
    </source>
</evidence>
<reference evidence="3 4" key="1">
    <citation type="submission" date="2017-01" db="EMBL/GenBank/DDBJ databases">
        <authorList>
            <person name="Mah S.A."/>
            <person name="Swanson W.J."/>
            <person name="Moy G.W."/>
            <person name="Vacquier V.D."/>
        </authorList>
    </citation>
    <scope>NUCLEOTIDE SEQUENCE [LARGE SCALE GENOMIC DNA]</scope>
    <source>
        <strain evidence="3 4">DSM 11589</strain>
    </source>
</reference>
<dbReference type="Gene3D" id="1.10.260.40">
    <property type="entry name" value="lambda repressor-like DNA-binding domains"/>
    <property type="match status" value="1"/>
</dbReference>
<dbReference type="Proteomes" id="UP000185678">
    <property type="component" value="Unassembled WGS sequence"/>
</dbReference>
<dbReference type="InterPro" id="IPR010982">
    <property type="entry name" value="Lambda_DNA-bd_dom_sf"/>
</dbReference>
<evidence type="ECO:0000256" key="1">
    <source>
        <dbReference type="SAM" id="MobiDB-lite"/>
    </source>
</evidence>
<protein>
    <submittedName>
        <fullName evidence="3">Helix-turn-helix domain-containing protein</fullName>
    </submittedName>
</protein>
<dbReference type="AlphaFoldDB" id="A0A1N7MGC2"/>
<dbReference type="SMART" id="SM00530">
    <property type="entry name" value="HTH_XRE"/>
    <property type="match status" value="1"/>
</dbReference>